<reference evidence="2" key="2">
    <citation type="submission" date="2021-09" db="EMBL/GenBank/DDBJ databases">
        <authorList>
            <person name="Gilroy R."/>
        </authorList>
    </citation>
    <scope>NUCLEOTIDE SEQUENCE</scope>
    <source>
        <strain evidence="2">ChiGjej2B2-7701</strain>
    </source>
</reference>
<organism evidence="2 3">
    <name type="scientific">Collinsella ihumii</name>
    <dbReference type="NCBI Taxonomy" id="1720204"/>
    <lineage>
        <taxon>Bacteria</taxon>
        <taxon>Bacillati</taxon>
        <taxon>Actinomycetota</taxon>
        <taxon>Coriobacteriia</taxon>
        <taxon>Coriobacteriales</taxon>
        <taxon>Coriobacteriaceae</taxon>
        <taxon>Collinsella</taxon>
    </lineage>
</organism>
<evidence type="ECO:0000313" key="2">
    <source>
        <dbReference type="EMBL" id="HJG31871.1"/>
    </source>
</evidence>
<protein>
    <recommendedName>
        <fullName evidence="4">Wadjet protein JetD C-terminal domain-containing protein</fullName>
    </recommendedName>
</protein>
<comment type="caution">
    <text evidence="2">The sequence shown here is derived from an EMBL/GenBank/DDBJ whole genome shotgun (WGS) entry which is preliminary data.</text>
</comment>
<accession>A0A921LRB7</accession>
<evidence type="ECO:0008006" key="4">
    <source>
        <dbReference type="Google" id="ProtNLM"/>
    </source>
</evidence>
<feature type="compositionally biased region" description="Basic and acidic residues" evidence="1">
    <location>
        <begin position="190"/>
        <end position="206"/>
    </location>
</feature>
<dbReference type="Proteomes" id="UP000746751">
    <property type="component" value="Unassembled WGS sequence"/>
</dbReference>
<feature type="region of interest" description="Disordered" evidence="1">
    <location>
        <begin position="226"/>
        <end position="257"/>
    </location>
</feature>
<evidence type="ECO:0000313" key="3">
    <source>
        <dbReference type="Proteomes" id="UP000746751"/>
    </source>
</evidence>
<dbReference type="EMBL" id="DYVF01000065">
    <property type="protein sequence ID" value="HJG31871.1"/>
    <property type="molecule type" value="Genomic_DNA"/>
</dbReference>
<reference evidence="2" key="1">
    <citation type="journal article" date="2021" name="PeerJ">
        <title>Extensive microbial diversity within the chicken gut microbiome revealed by metagenomics and culture.</title>
        <authorList>
            <person name="Gilroy R."/>
            <person name="Ravi A."/>
            <person name="Getino M."/>
            <person name="Pursley I."/>
            <person name="Horton D.L."/>
            <person name="Alikhan N.F."/>
            <person name="Baker D."/>
            <person name="Gharbi K."/>
            <person name="Hall N."/>
            <person name="Watson M."/>
            <person name="Adriaenssens E.M."/>
            <person name="Foster-Nyarko E."/>
            <person name="Jarju S."/>
            <person name="Secka A."/>
            <person name="Antonio M."/>
            <person name="Oren A."/>
            <person name="Chaudhuri R.R."/>
            <person name="La Ragione R."/>
            <person name="Hildebrand F."/>
            <person name="Pallen M.J."/>
        </authorList>
    </citation>
    <scope>NUCLEOTIDE SEQUENCE</scope>
    <source>
        <strain evidence="2">ChiGjej2B2-7701</strain>
    </source>
</reference>
<dbReference type="AlphaFoldDB" id="A0A921LRB7"/>
<evidence type="ECO:0000256" key="1">
    <source>
        <dbReference type="SAM" id="MobiDB-lite"/>
    </source>
</evidence>
<name>A0A921LRB7_9ACTN</name>
<proteinExistence type="predicted"/>
<sequence>MSDNAEVVDALASWLEGAVPLEARPCAVLAHALLCRKELKIKRGAINQLLKSLNLGDQFGQVRESLVTCGLLRKISGQNGSTVYAIDLDVAGITLPEPVQMEVPAVSDGEPEGPSDAAEETTDVEVISVEPVAVSESEAPDAATPAKERTVSAKPAKSARTAQEGSTASDSKKKEAAAPAGKKKQKKARRQEGPKEPRAVEVREKPVAEKRGVLGLLSAGRTIGASLLRRDQGAPATPKSVEKQGKNGARRPSQQDDFERLRAWIAEHDGEQLPYVTRRQRAYQIFDDEKALEGKRGDRLMRRMAAKGINPGALRISSNQTPPLQGFYAIGANQPFIVVENIDAYEEIVALLKTKRNAKLFGEKVGGVIFGAGHNICQAHALDDYLHDIGYGFDYVYYAGDVDREGARLVEKAREVNVIEIRLHAGVYRAMFEAHKAHVQGGSSSESAAKNQDIPRNLVEILKGLPWSLRVPFKRALRDNIRIPQEVLTSEDFRRGSLGGVDKLLDR</sequence>
<gene>
    <name evidence="2" type="ORF">K8U80_10830</name>
</gene>
<feature type="compositionally biased region" description="Polar residues" evidence="1">
    <location>
        <begin position="160"/>
        <end position="169"/>
    </location>
</feature>
<feature type="region of interest" description="Disordered" evidence="1">
    <location>
        <begin position="130"/>
        <end position="206"/>
    </location>
</feature>
<feature type="region of interest" description="Disordered" evidence="1">
    <location>
        <begin position="104"/>
        <end position="123"/>
    </location>
</feature>
<feature type="compositionally biased region" description="Acidic residues" evidence="1">
    <location>
        <begin position="109"/>
        <end position="123"/>
    </location>
</feature>